<feature type="compositionally biased region" description="Basic residues" evidence="1">
    <location>
        <begin position="774"/>
        <end position="786"/>
    </location>
</feature>
<dbReference type="InterPro" id="IPR013103">
    <property type="entry name" value="RVT_2"/>
</dbReference>
<sequence length="951" mass="104283">MNKLVKGNLVRVATACYVLNRVLVTKPHDKTPYEILTEDKPFISYLKRFGCHVTILNTSDPLGKFDKKIQMKVILLGTGQAWMFDIDYLTNSLNYSRVSSTNLTAGSQGATPSNTGSQEDDSDSDDKPDVLIIQSTPTLVVPIVDEATAQNDGTKSDLAKTIADNLDELAELQALQRQEQAGTEEADRVGLAFPSLNPILGVGSASIGSSISAGSTPPVSAANTPPMSPCASPISADRHFISAGKSHVSAGRPIGSAGRPVSAGRPSGSADRTPVPVGRILGKFTANASSERFPRASSEFSGPDANNLESSLDVSSTITKRIHSIHPTSQVLGDINSPVQTRSQVKHKGSSESAFISYIHDKRRNNHTNFQLCMFSCFLSQKEPTTVAQALADPDWVEAMQAEIQQFRNQKVWVLVTLPNGKQAIGTKWILKNKRDAKGIVCRNKARLVAQGHIQEERIDYIDVFALVARIKAIRLFLAFASFMGFRVYQMDVKSAFLYGMIAKELYVTQPRGFEDPYHPKKVYKVVKALPDGIFIHQEKYVADILRKFDLANSKLAFTPFEPQKIREKNVPDEPISVHLYRSMIGCLMYLTATRPDIMFAVCAAARHQVTPKTSNLLSVKRILKYLTAYLKLGLWYPRDSPFDLEAFSDSDYAGANGDRKSTTGGCTMDSEIIARLWYVIPAGDVFFLLETTYVSAGATIAAGDLIPAVTSVSAASSIPATTPIAAGVSTTAGASGSASEASILIIELLDSPLKDTSLPLDPKTEELDEPFRKSSRKKSIARKRTLPGPFKPKSDALPFDEDYPEAEFKWYLRQASDDDEPAELVSLALVSDITTWELIPTEFGHGEIHVITRADGTVKRFSTLRELMYWAGRADLMVLYGLVSDKYKTERATAGDIMYMFVDKNYPLTPETIQQMLNHGLEIDRDPSGNDLTTAIQLIQSLLNQLNPAT</sequence>
<dbReference type="EMBL" id="BKCJ010007426">
    <property type="protein sequence ID" value="GEU77206.1"/>
    <property type="molecule type" value="Genomic_DNA"/>
</dbReference>
<dbReference type="AlphaFoldDB" id="A0A6L2MT94"/>
<feature type="region of interest" description="Disordered" evidence="1">
    <location>
        <begin position="209"/>
        <end position="234"/>
    </location>
</feature>
<protein>
    <recommendedName>
        <fullName evidence="2">Reverse transcriptase Ty1/copia-type domain-containing protein</fullName>
    </recommendedName>
</protein>
<dbReference type="PANTHER" id="PTHR11439:SF495">
    <property type="entry name" value="REVERSE TRANSCRIPTASE, RNA-DEPENDENT DNA POLYMERASE-RELATED"/>
    <property type="match status" value="1"/>
</dbReference>
<feature type="compositionally biased region" description="Basic and acidic residues" evidence="1">
    <location>
        <begin position="763"/>
        <end position="773"/>
    </location>
</feature>
<feature type="region of interest" description="Disordered" evidence="1">
    <location>
        <begin position="102"/>
        <end position="129"/>
    </location>
</feature>
<proteinExistence type="predicted"/>
<evidence type="ECO:0000259" key="2">
    <source>
        <dbReference type="Pfam" id="PF07727"/>
    </source>
</evidence>
<dbReference type="PANTHER" id="PTHR11439">
    <property type="entry name" value="GAG-POL-RELATED RETROTRANSPOSON"/>
    <property type="match status" value="1"/>
</dbReference>
<comment type="caution">
    <text evidence="3">The sequence shown here is derived from an EMBL/GenBank/DDBJ whole genome shotgun (WGS) entry which is preliminary data.</text>
</comment>
<dbReference type="InterPro" id="IPR043502">
    <property type="entry name" value="DNA/RNA_pol_sf"/>
</dbReference>
<feature type="region of interest" description="Disordered" evidence="1">
    <location>
        <begin position="758"/>
        <end position="798"/>
    </location>
</feature>
<gene>
    <name evidence="3" type="ORF">Tci_049184</name>
</gene>
<accession>A0A6L2MT94</accession>
<dbReference type="Pfam" id="PF07727">
    <property type="entry name" value="RVT_2"/>
    <property type="match status" value="1"/>
</dbReference>
<dbReference type="SUPFAM" id="SSF56672">
    <property type="entry name" value="DNA/RNA polymerases"/>
    <property type="match status" value="1"/>
</dbReference>
<feature type="region of interest" description="Disordered" evidence="1">
    <location>
        <begin position="250"/>
        <end position="276"/>
    </location>
</feature>
<evidence type="ECO:0000313" key="3">
    <source>
        <dbReference type="EMBL" id="GEU77206.1"/>
    </source>
</evidence>
<reference evidence="3" key="1">
    <citation type="journal article" date="2019" name="Sci. Rep.">
        <title>Draft genome of Tanacetum cinerariifolium, the natural source of mosquito coil.</title>
        <authorList>
            <person name="Yamashiro T."/>
            <person name="Shiraishi A."/>
            <person name="Satake H."/>
            <person name="Nakayama K."/>
        </authorList>
    </citation>
    <scope>NUCLEOTIDE SEQUENCE</scope>
</reference>
<evidence type="ECO:0000256" key="1">
    <source>
        <dbReference type="SAM" id="MobiDB-lite"/>
    </source>
</evidence>
<feature type="compositionally biased region" description="Polar residues" evidence="1">
    <location>
        <begin position="102"/>
        <end position="117"/>
    </location>
</feature>
<organism evidence="3">
    <name type="scientific">Tanacetum cinerariifolium</name>
    <name type="common">Dalmatian daisy</name>
    <name type="synonym">Chrysanthemum cinerariifolium</name>
    <dbReference type="NCBI Taxonomy" id="118510"/>
    <lineage>
        <taxon>Eukaryota</taxon>
        <taxon>Viridiplantae</taxon>
        <taxon>Streptophyta</taxon>
        <taxon>Embryophyta</taxon>
        <taxon>Tracheophyta</taxon>
        <taxon>Spermatophyta</taxon>
        <taxon>Magnoliopsida</taxon>
        <taxon>eudicotyledons</taxon>
        <taxon>Gunneridae</taxon>
        <taxon>Pentapetalae</taxon>
        <taxon>asterids</taxon>
        <taxon>campanulids</taxon>
        <taxon>Asterales</taxon>
        <taxon>Asteraceae</taxon>
        <taxon>Asteroideae</taxon>
        <taxon>Anthemideae</taxon>
        <taxon>Anthemidinae</taxon>
        <taxon>Tanacetum</taxon>
    </lineage>
</organism>
<feature type="domain" description="Reverse transcriptase Ty1/copia-type" evidence="2">
    <location>
        <begin position="411"/>
        <end position="530"/>
    </location>
</feature>
<name>A0A6L2MT94_TANCI</name>